<dbReference type="PANTHER" id="PTHR37422:SF13">
    <property type="entry name" value="LIPOPOLYSACCHARIDE BIOSYNTHESIS PROTEIN PA4999-RELATED"/>
    <property type="match status" value="1"/>
</dbReference>
<evidence type="ECO:0000256" key="2">
    <source>
        <dbReference type="ARBA" id="ARBA00022692"/>
    </source>
</evidence>
<evidence type="ECO:0000256" key="3">
    <source>
        <dbReference type="ARBA" id="ARBA00022989"/>
    </source>
</evidence>
<feature type="transmembrane region" description="Helical" evidence="5">
    <location>
        <begin position="233"/>
        <end position="252"/>
    </location>
</feature>
<evidence type="ECO:0000313" key="8">
    <source>
        <dbReference type="Proteomes" id="UP000450917"/>
    </source>
</evidence>
<feature type="transmembrane region" description="Helical" evidence="5">
    <location>
        <begin position="283"/>
        <end position="307"/>
    </location>
</feature>
<keyword evidence="8" id="KW-1185">Reference proteome</keyword>
<evidence type="ECO:0000313" key="7">
    <source>
        <dbReference type="EMBL" id="MUG73938.1"/>
    </source>
</evidence>
<dbReference type="InterPro" id="IPR007016">
    <property type="entry name" value="O-antigen_ligase-rel_domated"/>
</dbReference>
<reference evidence="7 8" key="1">
    <citation type="submission" date="2019-11" db="EMBL/GenBank/DDBJ databases">
        <title>Draft genome sequences of five Paenibacillus species of dairy origin.</title>
        <authorList>
            <person name="Olajide A.M."/>
            <person name="Chen S."/>
            <person name="Lapointe G."/>
        </authorList>
    </citation>
    <scope>NUCLEOTIDE SEQUENCE [LARGE SCALE GENOMIC DNA]</scope>
    <source>
        <strain evidence="7 8">2CS3</strain>
    </source>
</reference>
<accession>A0A7X2ZFL8</accession>
<dbReference type="InterPro" id="IPR051533">
    <property type="entry name" value="WaaL-like"/>
</dbReference>
<evidence type="ECO:0000259" key="6">
    <source>
        <dbReference type="Pfam" id="PF04932"/>
    </source>
</evidence>
<dbReference type="Gene3D" id="1.25.40.10">
    <property type="entry name" value="Tetratricopeptide repeat domain"/>
    <property type="match status" value="1"/>
</dbReference>
<dbReference type="PANTHER" id="PTHR37422">
    <property type="entry name" value="TEICHURONIC ACID BIOSYNTHESIS PROTEIN TUAE"/>
    <property type="match status" value="1"/>
</dbReference>
<feature type="transmembrane region" description="Helical" evidence="5">
    <location>
        <begin position="551"/>
        <end position="571"/>
    </location>
</feature>
<gene>
    <name evidence="7" type="ORF">GNP93_25390</name>
</gene>
<keyword evidence="7" id="KW-0436">Ligase</keyword>
<evidence type="ECO:0000256" key="1">
    <source>
        <dbReference type="ARBA" id="ARBA00004141"/>
    </source>
</evidence>
<dbReference type="InterPro" id="IPR011990">
    <property type="entry name" value="TPR-like_helical_dom_sf"/>
</dbReference>
<keyword evidence="3 5" id="KW-1133">Transmembrane helix</keyword>
<dbReference type="Proteomes" id="UP000450917">
    <property type="component" value="Unassembled WGS sequence"/>
</dbReference>
<feature type="transmembrane region" description="Helical" evidence="5">
    <location>
        <begin position="148"/>
        <end position="167"/>
    </location>
</feature>
<name>A0A7X2ZFL8_9BACL</name>
<keyword evidence="4 5" id="KW-0472">Membrane</keyword>
<proteinExistence type="predicted"/>
<comment type="subcellular location">
    <subcellularLocation>
        <location evidence="1">Membrane</location>
        <topology evidence="1">Multi-pass membrane protein</topology>
    </subcellularLocation>
</comment>
<dbReference type="AlphaFoldDB" id="A0A7X2ZFL8"/>
<feature type="domain" description="O-antigen ligase-related" evidence="6">
    <location>
        <begin position="242"/>
        <end position="468"/>
    </location>
</feature>
<dbReference type="EMBL" id="WNZX01000037">
    <property type="protein sequence ID" value="MUG73938.1"/>
    <property type="molecule type" value="Genomic_DNA"/>
</dbReference>
<evidence type="ECO:0000256" key="5">
    <source>
        <dbReference type="SAM" id="Phobius"/>
    </source>
</evidence>
<feature type="transmembrane region" description="Helical" evidence="5">
    <location>
        <begin position="460"/>
        <end position="479"/>
    </location>
</feature>
<feature type="transmembrane region" description="Helical" evidence="5">
    <location>
        <begin position="356"/>
        <end position="377"/>
    </location>
</feature>
<feature type="transmembrane region" description="Helical" evidence="5">
    <location>
        <begin position="515"/>
        <end position="531"/>
    </location>
</feature>
<feature type="transmembrane region" description="Helical" evidence="5">
    <location>
        <begin position="258"/>
        <end position="276"/>
    </location>
</feature>
<feature type="transmembrane region" description="Helical" evidence="5">
    <location>
        <begin position="27"/>
        <end position="45"/>
    </location>
</feature>
<organism evidence="7 8">
    <name type="scientific">Paenibacillus validus</name>
    <dbReference type="NCBI Taxonomy" id="44253"/>
    <lineage>
        <taxon>Bacteria</taxon>
        <taxon>Bacillati</taxon>
        <taxon>Bacillota</taxon>
        <taxon>Bacilli</taxon>
        <taxon>Bacillales</taxon>
        <taxon>Paenibacillaceae</taxon>
        <taxon>Paenibacillus</taxon>
    </lineage>
</organism>
<feature type="transmembrane region" description="Helical" evidence="5">
    <location>
        <begin position="319"/>
        <end position="344"/>
    </location>
</feature>
<comment type="caution">
    <text evidence="7">The sequence shown here is derived from an EMBL/GenBank/DDBJ whole genome shotgun (WGS) entry which is preliminary data.</text>
</comment>
<feature type="transmembrane region" description="Helical" evidence="5">
    <location>
        <begin position="115"/>
        <end position="136"/>
    </location>
</feature>
<feature type="transmembrane region" description="Helical" evidence="5">
    <location>
        <begin position="65"/>
        <end position="83"/>
    </location>
</feature>
<dbReference type="Pfam" id="PF04932">
    <property type="entry name" value="Wzy_C"/>
    <property type="match status" value="1"/>
</dbReference>
<evidence type="ECO:0000256" key="4">
    <source>
        <dbReference type="ARBA" id="ARBA00023136"/>
    </source>
</evidence>
<feature type="transmembrane region" description="Helical" evidence="5">
    <location>
        <begin position="205"/>
        <end position="226"/>
    </location>
</feature>
<protein>
    <submittedName>
        <fullName evidence="7">O-antigen ligase domain-containing protein</fullName>
    </submittedName>
</protein>
<keyword evidence="2 5" id="KW-0812">Transmembrane</keyword>
<feature type="transmembrane region" description="Helical" evidence="5">
    <location>
        <begin position="90"/>
        <end position="109"/>
    </location>
</feature>
<feature type="transmembrane region" description="Helical" evidence="5">
    <location>
        <begin position="491"/>
        <end position="509"/>
    </location>
</feature>
<dbReference type="GO" id="GO:0016874">
    <property type="term" value="F:ligase activity"/>
    <property type="evidence" value="ECO:0007669"/>
    <property type="project" value="UniProtKB-KW"/>
</dbReference>
<sequence length="827" mass="94494">MGTKKPQPGYYSGTKKSASTSTSANSILLWILLGITSLFLFWAPFQKALFNGNFSSFEGPIFSSLVWTCIIFFLLSVFLFYHWKLQTQADLLTIAVWLIPISYLISTFSAASSTLAFNLFYIQIIYVAFFLLAYYISNAKFGLTFLKYLLIASAYVIVAFGLLNWLGQKEGVFRLVKWFAADMGLLKYYEHAVMEDSNGPRLTSVFQYANTYAGYLIAILLCAVHMLMTSKRWYTIALHALFVVPIIISFFVTLSRGALVVLPVIVLLVLPFLKLYKQVTYLLHLLISFVLSFIILNQVTTVGVQLFKTYDSQTALSAWTSLILCSLGYTVLAVLIQLFVEPWLQRKLDKLQSKRFSHIGLPLIVVVAGTIGAVLLLNDTGVTKMLPENIRTRIENINFQQHSVLERGTFYKDAIKVFEDYPVFGAGGGAWSSLYEKYQNNPYTSRQAHNFYLQYLVETGIVGGIIFILILLSIFYIYIRNYLRQNEEEREHRFIFYIIAIGLLVHSALDFDLSFVYLGLLLFLCMGAMVSSDTSEVKAAWLQTLGTKKWAFPSILVVLSFILFFNAVQLVSANRNYTTTKNLLASGNTDFNQLIAPLNLALEQRPTHPEYVLQKVAILFQVYSQSKDENYYKEAVSLIDQAREKEPFDYFLIERKIQSYLLKDNQQEALNLASEQIDNFPWKVALYEKAIDLATRLGAQAFEKRDQQSQEQYWSKAIELYHRFESQKQALASLPKEQLQGNEFSLTPQMGFSLGQIYYLQKKYPESENMLRIGVSDNLADAFTRQNTRWYLAALQKQGKNDQAVYDKLVAADPNEKNEVQFLVNLK</sequence>
<dbReference type="GO" id="GO:0016020">
    <property type="term" value="C:membrane"/>
    <property type="evidence" value="ECO:0007669"/>
    <property type="project" value="UniProtKB-SubCell"/>
</dbReference>